<dbReference type="OrthoDB" id="426133at2759"/>
<sequence>MKFVFISLALPSLGEAAKLRATGGPRGQSVRMDAPRYLQSTSCLGTFSTAFTVDKCTASSVQAAVSDAMSDEPNCSGVAVESELSVLLGAADVAAALEAKCDEAFEGAKVPFRQMTKRGDAFDREFFHGGSDWNDQYQVTHEGSTYHALSDDASRIMYESVLAETQGKQPIEFPSYLPSFEACSVNAVMCCHVTDRQANDRGGLCTGDSDCSAGLADPLSNTDVCLSSMEDSPIAARVKRGLAVYHLNSEGNPSEGSVNCHGFAWSEEDSRYTGNLLFDVAMKQSLYDRGYVKNVPGSPMCGCIEQMPVVTRSDCTKVGSTSETYTLSSTGSALSIELSVSAIDLVQCDADEDLATLYKELNPASPNAIDTKLVANCTDSVDSKMATYGYKRSTLKITDAMLSPVEVAPAVVTLKFNAEVASDIAAADFKIYDAADTTAEHLQITSAVTGGTSINLELATLPSSDSSYQVSNLVQVEKKVARMVTLEANSVHDLEPSSWDYINIGNWRMGFACETCSNSHFSFSSASGQTAMILRDTGTQHRGPRTDYHLFDFGANTGPSYSLKSVEFGNKAIQIRDWRIKQFDDTHISISTANGNVARIYRSDGTIHGNVRGFNGFITELGEPTCAYVTSDYVQVGDWRFGAYDDAHLSVSHRHGRTAQIYRED</sequence>
<accession>K0RK23</accession>
<organism evidence="2 3">
    <name type="scientific">Thalassiosira oceanica</name>
    <name type="common">Marine diatom</name>
    <dbReference type="NCBI Taxonomy" id="159749"/>
    <lineage>
        <taxon>Eukaryota</taxon>
        <taxon>Sar</taxon>
        <taxon>Stramenopiles</taxon>
        <taxon>Ochrophyta</taxon>
        <taxon>Bacillariophyta</taxon>
        <taxon>Coscinodiscophyceae</taxon>
        <taxon>Thalassiosirophycidae</taxon>
        <taxon>Thalassiosirales</taxon>
        <taxon>Thalassiosiraceae</taxon>
        <taxon>Thalassiosira</taxon>
    </lineage>
</organism>
<dbReference type="AlphaFoldDB" id="K0RK23"/>
<keyword evidence="3" id="KW-1185">Reference proteome</keyword>
<evidence type="ECO:0000256" key="1">
    <source>
        <dbReference type="SAM" id="SignalP"/>
    </source>
</evidence>
<comment type="caution">
    <text evidence="2">The sequence shown here is derived from an EMBL/GenBank/DDBJ whole genome shotgun (WGS) entry which is preliminary data.</text>
</comment>
<proteinExistence type="predicted"/>
<evidence type="ECO:0000313" key="2">
    <source>
        <dbReference type="EMBL" id="EJK47057.1"/>
    </source>
</evidence>
<dbReference type="eggNOG" id="ENOG502S7W7">
    <property type="taxonomic scope" value="Eukaryota"/>
</dbReference>
<keyword evidence="1" id="KW-0732">Signal</keyword>
<feature type="non-terminal residue" evidence="2">
    <location>
        <position position="665"/>
    </location>
</feature>
<evidence type="ECO:0008006" key="4">
    <source>
        <dbReference type="Google" id="ProtNLM"/>
    </source>
</evidence>
<dbReference type="EMBL" id="AGNL01047391">
    <property type="protein sequence ID" value="EJK47057.1"/>
    <property type="molecule type" value="Genomic_DNA"/>
</dbReference>
<gene>
    <name evidence="2" type="ORF">THAOC_34250</name>
</gene>
<evidence type="ECO:0000313" key="3">
    <source>
        <dbReference type="Proteomes" id="UP000266841"/>
    </source>
</evidence>
<name>K0RK23_THAOC</name>
<feature type="chain" id="PRO_5003839263" description="VWFD domain-containing protein" evidence="1">
    <location>
        <begin position="17"/>
        <end position="665"/>
    </location>
</feature>
<reference evidence="2 3" key="1">
    <citation type="journal article" date="2012" name="Genome Biol.">
        <title>Genome and low-iron response of an oceanic diatom adapted to chronic iron limitation.</title>
        <authorList>
            <person name="Lommer M."/>
            <person name="Specht M."/>
            <person name="Roy A.S."/>
            <person name="Kraemer L."/>
            <person name="Andreson R."/>
            <person name="Gutowska M.A."/>
            <person name="Wolf J."/>
            <person name="Bergner S.V."/>
            <person name="Schilhabel M.B."/>
            <person name="Klostermeier U.C."/>
            <person name="Beiko R.G."/>
            <person name="Rosenstiel P."/>
            <person name="Hippler M."/>
            <person name="Laroche J."/>
        </authorList>
    </citation>
    <scope>NUCLEOTIDE SEQUENCE [LARGE SCALE GENOMIC DNA]</scope>
    <source>
        <strain evidence="2 3">CCMP1005</strain>
    </source>
</reference>
<protein>
    <recommendedName>
        <fullName evidence="4">VWFD domain-containing protein</fullName>
    </recommendedName>
</protein>
<feature type="signal peptide" evidence="1">
    <location>
        <begin position="1"/>
        <end position="16"/>
    </location>
</feature>
<dbReference type="Proteomes" id="UP000266841">
    <property type="component" value="Unassembled WGS sequence"/>
</dbReference>